<feature type="region of interest" description="Disordered" evidence="16">
    <location>
        <begin position="74"/>
        <end position="120"/>
    </location>
</feature>
<feature type="compositionally biased region" description="Gly residues" evidence="16">
    <location>
        <begin position="100"/>
        <end position="113"/>
    </location>
</feature>
<evidence type="ECO:0000256" key="12">
    <source>
        <dbReference type="ARBA" id="ARBA00076277"/>
    </source>
</evidence>
<keyword evidence="7 15" id="KW-0694">RNA-binding</keyword>
<dbReference type="EMBL" id="JAGEUA010000007">
    <property type="protein sequence ID" value="KAL0969429.1"/>
    <property type="molecule type" value="Genomic_DNA"/>
</dbReference>
<organism evidence="18 19">
    <name type="scientific">Umbra pygmaea</name>
    <name type="common">Eastern mudminnow</name>
    <dbReference type="NCBI Taxonomy" id="75934"/>
    <lineage>
        <taxon>Eukaryota</taxon>
        <taxon>Metazoa</taxon>
        <taxon>Chordata</taxon>
        <taxon>Craniata</taxon>
        <taxon>Vertebrata</taxon>
        <taxon>Euteleostomi</taxon>
        <taxon>Actinopterygii</taxon>
        <taxon>Neopterygii</taxon>
        <taxon>Teleostei</taxon>
        <taxon>Protacanthopterygii</taxon>
        <taxon>Esociformes</taxon>
        <taxon>Umbridae</taxon>
        <taxon>Umbra</taxon>
    </lineage>
</organism>
<comment type="similarity">
    <text evidence="2">Belongs to the splicing factor SR family.</text>
</comment>
<dbReference type="CDD" id="cd12600">
    <property type="entry name" value="RRM2_SRSF4_like"/>
    <property type="match status" value="1"/>
</dbReference>
<evidence type="ECO:0000256" key="2">
    <source>
        <dbReference type="ARBA" id="ARBA00010269"/>
    </source>
</evidence>
<dbReference type="InterPro" id="IPR012677">
    <property type="entry name" value="Nucleotide-bd_a/b_plait_sf"/>
</dbReference>
<dbReference type="PANTHER" id="PTHR23003:SF63">
    <property type="entry name" value="SERINE AND ARGININE-RICH-SPLICING FACTOR 5A"/>
    <property type="match status" value="1"/>
</dbReference>
<evidence type="ECO:0000256" key="5">
    <source>
        <dbReference type="ARBA" id="ARBA00022664"/>
    </source>
</evidence>
<evidence type="ECO:0000256" key="1">
    <source>
        <dbReference type="ARBA" id="ARBA00004324"/>
    </source>
</evidence>
<dbReference type="SUPFAM" id="SSF54928">
    <property type="entry name" value="RNA-binding domain, RBD"/>
    <property type="match status" value="1"/>
</dbReference>
<dbReference type="GO" id="GO:0006397">
    <property type="term" value="P:mRNA processing"/>
    <property type="evidence" value="ECO:0007669"/>
    <property type="project" value="UniProtKB-KW"/>
</dbReference>
<dbReference type="GO" id="GO:0008380">
    <property type="term" value="P:RNA splicing"/>
    <property type="evidence" value="ECO:0007669"/>
    <property type="project" value="UniProtKB-KW"/>
</dbReference>
<feature type="compositionally biased region" description="Basic residues" evidence="16">
    <location>
        <begin position="257"/>
        <end position="271"/>
    </location>
</feature>
<dbReference type="CDD" id="cd12337">
    <property type="entry name" value="RRM1_SRSF4_like"/>
    <property type="match status" value="1"/>
</dbReference>
<dbReference type="GO" id="GO:0003723">
    <property type="term" value="F:RNA binding"/>
    <property type="evidence" value="ECO:0007669"/>
    <property type="project" value="UniProtKB-UniRule"/>
</dbReference>
<keyword evidence="5" id="KW-0507">mRNA processing</keyword>
<comment type="caution">
    <text evidence="18">The sequence shown here is derived from an EMBL/GenBank/DDBJ whole genome shotgun (WGS) entry which is preliminary data.</text>
</comment>
<feature type="domain" description="RRM" evidence="17">
    <location>
        <begin position="123"/>
        <end position="196"/>
    </location>
</feature>
<keyword evidence="9" id="KW-0508">mRNA splicing</keyword>
<keyword evidence="10" id="KW-0539">Nucleus</keyword>
<dbReference type="Pfam" id="PF00076">
    <property type="entry name" value="RRM_1"/>
    <property type="match status" value="2"/>
</dbReference>
<evidence type="ECO:0000256" key="9">
    <source>
        <dbReference type="ARBA" id="ARBA00023187"/>
    </source>
</evidence>
<dbReference type="InterPro" id="IPR050374">
    <property type="entry name" value="RRT5_SRSF_SR"/>
</dbReference>
<reference evidence="18 19" key="1">
    <citation type="submission" date="2024-06" db="EMBL/GenBank/DDBJ databases">
        <authorList>
            <person name="Pan Q."/>
            <person name="Wen M."/>
            <person name="Jouanno E."/>
            <person name="Zahm M."/>
            <person name="Klopp C."/>
            <person name="Cabau C."/>
            <person name="Louis A."/>
            <person name="Berthelot C."/>
            <person name="Parey E."/>
            <person name="Roest Crollius H."/>
            <person name="Montfort J."/>
            <person name="Robinson-Rechavi M."/>
            <person name="Bouchez O."/>
            <person name="Lampietro C."/>
            <person name="Lopez Roques C."/>
            <person name="Donnadieu C."/>
            <person name="Postlethwait J."/>
            <person name="Bobe J."/>
            <person name="Verreycken H."/>
            <person name="Guiguen Y."/>
        </authorList>
    </citation>
    <scope>NUCLEOTIDE SEQUENCE [LARGE SCALE GENOMIC DNA]</scope>
    <source>
        <strain evidence="18">Up_M1</strain>
        <tissue evidence="18">Testis</tissue>
    </source>
</reference>
<evidence type="ECO:0000256" key="15">
    <source>
        <dbReference type="PROSITE-ProRule" id="PRU00176"/>
    </source>
</evidence>
<dbReference type="InterPro" id="IPR047190">
    <property type="entry name" value="RRM2_SRSF4/6"/>
</dbReference>
<evidence type="ECO:0000259" key="17">
    <source>
        <dbReference type="PROSITE" id="PS50102"/>
    </source>
</evidence>
<evidence type="ECO:0000256" key="14">
    <source>
        <dbReference type="ARBA" id="ARBA00083554"/>
    </source>
</evidence>
<keyword evidence="19" id="KW-1185">Reference proteome</keyword>
<evidence type="ECO:0000313" key="19">
    <source>
        <dbReference type="Proteomes" id="UP001557470"/>
    </source>
</evidence>
<dbReference type="GO" id="GO:0016607">
    <property type="term" value="C:nuclear speck"/>
    <property type="evidence" value="ECO:0007669"/>
    <property type="project" value="UniProtKB-SubCell"/>
</dbReference>
<proteinExistence type="inferred from homology"/>
<evidence type="ECO:0000256" key="4">
    <source>
        <dbReference type="ARBA" id="ARBA00022553"/>
    </source>
</evidence>
<dbReference type="Gene3D" id="3.30.70.330">
    <property type="match status" value="2"/>
</dbReference>
<dbReference type="PANTHER" id="PTHR23003">
    <property type="entry name" value="RNA RECOGNITION MOTIF RRM DOMAIN CONTAINING PROTEIN"/>
    <property type="match status" value="1"/>
</dbReference>
<dbReference type="Proteomes" id="UP001557470">
    <property type="component" value="Unassembled WGS sequence"/>
</dbReference>
<evidence type="ECO:0000313" key="18">
    <source>
        <dbReference type="EMBL" id="KAL0969429.1"/>
    </source>
</evidence>
<accession>A0ABD0WCN9</accession>
<evidence type="ECO:0000256" key="11">
    <source>
        <dbReference type="ARBA" id="ARBA00067894"/>
    </source>
</evidence>
<dbReference type="SMART" id="SM00360">
    <property type="entry name" value="RRM"/>
    <property type="match status" value="2"/>
</dbReference>
<evidence type="ECO:0000256" key="10">
    <source>
        <dbReference type="ARBA" id="ARBA00023242"/>
    </source>
</evidence>
<feature type="region of interest" description="Disordered" evidence="16">
    <location>
        <begin position="187"/>
        <end position="312"/>
    </location>
</feature>
<feature type="compositionally biased region" description="Low complexity" evidence="16">
    <location>
        <begin position="272"/>
        <end position="285"/>
    </location>
</feature>
<sequence>MSGCRVFIGRLSPHARERDVEKFFKGYGRIREVNLKNGFGFVEFDDHRDADDAVYELNGKELCSERVTIEHARSRRGRGGPGMGGGGGGRFSPRFTGYRQGSGGRSGGGGGSSRYGPPVRTEHRIIVENLSSRISWQDLKDLMRKVGEVTFVDAHRTNKNEGVVEFASHSDMKNAIEKLDGTDLNGRKLKLSEDRKSRRSRSHSRGSRSYSRSRSRSHSKSPSRSRSRHRSRSPRSRSASRTPEKKPSSASGDRAAHRSASRSASRSRSRSRTPPQRSRSPAPRSRSPPHSPAPARKQSRSRSRSASVESQH</sequence>
<keyword evidence="6" id="KW-0677">Repeat</keyword>
<feature type="domain" description="RRM" evidence="17">
    <location>
        <begin position="4"/>
        <end position="74"/>
    </location>
</feature>
<comment type="subcellular location">
    <subcellularLocation>
        <location evidence="1">Nucleus speckle</location>
    </subcellularLocation>
</comment>
<keyword evidence="8" id="KW-0007">Acetylation</keyword>
<gene>
    <name evidence="18" type="ORF">UPYG_G00227280</name>
</gene>
<dbReference type="PROSITE" id="PS50102">
    <property type="entry name" value="RRM"/>
    <property type="match status" value="2"/>
</dbReference>
<evidence type="ECO:0000256" key="7">
    <source>
        <dbReference type="ARBA" id="ARBA00022884"/>
    </source>
</evidence>
<feature type="compositionally biased region" description="Basic residues" evidence="16">
    <location>
        <begin position="197"/>
        <end position="235"/>
    </location>
</feature>
<dbReference type="AlphaFoldDB" id="A0ABD0WCN9"/>
<evidence type="ECO:0000256" key="3">
    <source>
        <dbReference type="ARBA" id="ARBA00022491"/>
    </source>
</evidence>
<dbReference type="InterPro" id="IPR000504">
    <property type="entry name" value="RRM_dom"/>
</dbReference>
<dbReference type="InterPro" id="IPR035979">
    <property type="entry name" value="RBD_domain_sf"/>
</dbReference>
<keyword evidence="4" id="KW-0597">Phosphoprotein</keyword>
<evidence type="ECO:0000256" key="13">
    <source>
        <dbReference type="ARBA" id="ARBA00079557"/>
    </source>
</evidence>
<evidence type="ECO:0000256" key="6">
    <source>
        <dbReference type="ARBA" id="ARBA00022737"/>
    </source>
</evidence>
<evidence type="ECO:0000256" key="8">
    <source>
        <dbReference type="ARBA" id="ARBA00022990"/>
    </source>
</evidence>
<protein>
    <recommendedName>
        <fullName evidence="11">Serine/arginine-rich splicing factor 5</fullName>
    </recommendedName>
    <alternativeName>
        <fullName evidence="12">Delayed-early protein HRS</fullName>
    </alternativeName>
    <alternativeName>
        <fullName evidence="14">Pre-mRNA-splicing factor SRP40</fullName>
    </alternativeName>
    <alternativeName>
        <fullName evidence="13">Splicing factor, arginine/serine-rich 5</fullName>
    </alternativeName>
</protein>
<dbReference type="FunFam" id="3.30.70.330:FF:000138">
    <property type="entry name" value="Serine/arginine-rich splicing factor 5 alpha"/>
    <property type="match status" value="1"/>
</dbReference>
<evidence type="ECO:0000256" key="16">
    <source>
        <dbReference type="SAM" id="MobiDB-lite"/>
    </source>
</evidence>
<keyword evidence="3" id="KW-0678">Repressor</keyword>
<dbReference type="FunFam" id="3.30.70.330:FF:000028">
    <property type="entry name" value="Putative serine/arginine-rich splicing factor 4"/>
    <property type="match status" value="1"/>
</dbReference>
<feature type="compositionally biased region" description="Gly residues" evidence="16">
    <location>
        <begin position="79"/>
        <end position="90"/>
    </location>
</feature>
<name>A0ABD0WCN9_UMBPY</name>